<evidence type="ECO:0000313" key="1">
    <source>
        <dbReference type="EMBL" id="BBZ06813.1"/>
    </source>
</evidence>
<dbReference type="EMBL" id="LQOS01000024">
    <property type="protein sequence ID" value="ORV41969.1"/>
    <property type="molecule type" value="Genomic_DNA"/>
</dbReference>
<proteinExistence type="predicted"/>
<evidence type="ECO:0000313" key="2">
    <source>
        <dbReference type="EMBL" id="ORV41969.1"/>
    </source>
</evidence>
<evidence type="ECO:0000313" key="3">
    <source>
        <dbReference type="Proteomes" id="UP000193564"/>
    </source>
</evidence>
<dbReference type="OrthoDB" id="4764380at2"/>
<keyword evidence="3" id="KW-1185">Reference proteome</keyword>
<evidence type="ECO:0008006" key="5">
    <source>
        <dbReference type="Google" id="ProtNLM"/>
    </source>
</evidence>
<evidence type="ECO:0000313" key="4">
    <source>
        <dbReference type="Proteomes" id="UP000467201"/>
    </source>
</evidence>
<reference evidence="1" key="3">
    <citation type="submission" date="2020-02" db="EMBL/GenBank/DDBJ databases">
        <authorList>
            <person name="Matsumoto Y."/>
            <person name="Motooka D."/>
            <person name="Nakamura S."/>
        </authorList>
    </citation>
    <scope>NUCLEOTIDE SEQUENCE</scope>
    <source>
        <strain evidence="1">JCM 12405</strain>
    </source>
</reference>
<organism evidence="2 3">
    <name type="scientific">Mycolicibacterium doricum</name>
    <dbReference type="NCBI Taxonomy" id="126673"/>
    <lineage>
        <taxon>Bacteria</taxon>
        <taxon>Bacillati</taxon>
        <taxon>Actinomycetota</taxon>
        <taxon>Actinomycetes</taxon>
        <taxon>Mycobacteriales</taxon>
        <taxon>Mycobacteriaceae</taxon>
        <taxon>Mycolicibacterium</taxon>
    </lineage>
</organism>
<sequence length="83" mass="8981">MNLRMKALEYSYRIHWSAGRHGYIATVAEFPALQSEPAQTPHAAVETVMASVIERLHALDVDGASMPLPGYGAAADPRSMLDA</sequence>
<reference evidence="1 4" key="2">
    <citation type="journal article" date="2019" name="Emerg. Microbes Infect.">
        <title>Comprehensive subspecies identification of 175 nontuberculous mycobacteria species based on 7547 genomic profiles.</title>
        <authorList>
            <person name="Matsumoto Y."/>
            <person name="Kinjo T."/>
            <person name="Motooka D."/>
            <person name="Nabeya D."/>
            <person name="Jung N."/>
            <person name="Uechi K."/>
            <person name="Horii T."/>
            <person name="Iida T."/>
            <person name="Fujita J."/>
            <person name="Nakamura S."/>
        </authorList>
    </citation>
    <scope>NUCLEOTIDE SEQUENCE [LARGE SCALE GENOMIC DNA]</scope>
    <source>
        <strain evidence="1 4">JCM 12405</strain>
    </source>
</reference>
<dbReference type="STRING" id="126673.AWC01_08715"/>
<dbReference type="Proteomes" id="UP000193564">
    <property type="component" value="Unassembled WGS sequence"/>
</dbReference>
<protein>
    <recommendedName>
        <fullName evidence="5">HicB family protein</fullName>
    </recommendedName>
</protein>
<accession>A0A1X1TBT1</accession>
<reference evidence="2 3" key="1">
    <citation type="submission" date="2016-01" db="EMBL/GenBank/DDBJ databases">
        <title>The new phylogeny of the genus Mycobacterium.</title>
        <authorList>
            <person name="Tarcisio F."/>
            <person name="Conor M."/>
            <person name="Antonella G."/>
            <person name="Elisabetta G."/>
            <person name="Giulia F.S."/>
            <person name="Sara T."/>
            <person name="Anna F."/>
            <person name="Clotilde B."/>
            <person name="Roberto B."/>
            <person name="Veronica D.S."/>
            <person name="Fabio R."/>
            <person name="Monica P."/>
            <person name="Olivier J."/>
            <person name="Enrico T."/>
            <person name="Nicola S."/>
        </authorList>
    </citation>
    <scope>NUCLEOTIDE SEQUENCE [LARGE SCALE GENOMIC DNA]</scope>
    <source>
        <strain evidence="2 3">DSM 44339</strain>
    </source>
</reference>
<dbReference type="Proteomes" id="UP000467201">
    <property type="component" value="Chromosome"/>
</dbReference>
<dbReference type="RefSeq" id="WP_085190035.1">
    <property type="nucleotide sequence ID" value="NZ_AP022605.1"/>
</dbReference>
<dbReference type="KEGG" id="mdr:MDOR_09820"/>
<dbReference type="EMBL" id="AP022605">
    <property type="protein sequence ID" value="BBZ06813.1"/>
    <property type="molecule type" value="Genomic_DNA"/>
</dbReference>
<name>A0A1X1TBT1_9MYCO</name>
<dbReference type="AlphaFoldDB" id="A0A1X1TBT1"/>
<gene>
    <name evidence="2" type="ORF">AWC01_08715</name>
    <name evidence="1" type="ORF">MDOR_09820</name>
</gene>